<proteinExistence type="predicted"/>
<evidence type="ECO:0000313" key="2">
    <source>
        <dbReference type="Proteomes" id="UP001148737"/>
    </source>
</evidence>
<keyword evidence="2" id="KW-1185">Reference proteome</keyword>
<sequence>MTTIPKTSDSSELFISHQLPHGVQEILFYIVARFRNTLYPLAVATQAAPSDAHWKPISKAFVVTATKNIHRYLSDPDNQASLRDELAIARSFYENGREPLLAPIGPPGVTHPEDRAIMLAHPTFPQMARVLMSCIQTNGNNAPDEFWTPVPLNTTFSSLNAAMKAVVFDLTNLDRVTCGILVTDPSCVHLLRIGKRLPTTLPRWIEVSDGDDDSLDDGDSAWDLIDTFPSIPLIDQDILEMLWGAADSDAETKVGSTTEDTIFSRTASFEAAFGSQSSIFE</sequence>
<dbReference type="EMBL" id="JANAKD010000029">
    <property type="protein sequence ID" value="KAJ3498910.1"/>
    <property type="molecule type" value="Genomic_DNA"/>
</dbReference>
<accession>A0ACC1R5P5</accession>
<gene>
    <name evidence="1" type="ORF">NLG97_g763</name>
</gene>
<protein>
    <submittedName>
        <fullName evidence="1">Uncharacterized protein</fullName>
    </submittedName>
</protein>
<dbReference type="Proteomes" id="UP001148737">
    <property type="component" value="Unassembled WGS sequence"/>
</dbReference>
<organism evidence="1 2">
    <name type="scientific">Lecanicillium saksenae</name>
    <dbReference type="NCBI Taxonomy" id="468837"/>
    <lineage>
        <taxon>Eukaryota</taxon>
        <taxon>Fungi</taxon>
        <taxon>Dikarya</taxon>
        <taxon>Ascomycota</taxon>
        <taxon>Pezizomycotina</taxon>
        <taxon>Sordariomycetes</taxon>
        <taxon>Hypocreomycetidae</taxon>
        <taxon>Hypocreales</taxon>
        <taxon>Cordycipitaceae</taxon>
        <taxon>Lecanicillium</taxon>
    </lineage>
</organism>
<comment type="caution">
    <text evidence="1">The sequence shown here is derived from an EMBL/GenBank/DDBJ whole genome shotgun (WGS) entry which is preliminary data.</text>
</comment>
<name>A0ACC1R5P5_9HYPO</name>
<evidence type="ECO:0000313" key="1">
    <source>
        <dbReference type="EMBL" id="KAJ3498910.1"/>
    </source>
</evidence>
<reference evidence="1" key="1">
    <citation type="submission" date="2022-07" db="EMBL/GenBank/DDBJ databases">
        <title>Genome Sequence of Lecanicillium saksenae.</title>
        <authorList>
            <person name="Buettner E."/>
        </authorList>
    </citation>
    <scope>NUCLEOTIDE SEQUENCE</scope>
    <source>
        <strain evidence="1">VT-O1</strain>
    </source>
</reference>